<name>A0A1A5X8H3_9BURK</name>
<evidence type="ECO:0000313" key="1">
    <source>
        <dbReference type="EMBL" id="PXX19788.1"/>
    </source>
</evidence>
<protein>
    <submittedName>
        <fullName evidence="2">Uncharacterized protein</fullName>
    </submittedName>
</protein>
<evidence type="ECO:0000313" key="3">
    <source>
        <dbReference type="Proteomes" id="UP000183529"/>
    </source>
</evidence>
<organism evidence="2 3">
    <name type="scientific">Paraburkholderia tropica</name>
    <dbReference type="NCBI Taxonomy" id="92647"/>
    <lineage>
        <taxon>Bacteria</taxon>
        <taxon>Pseudomonadati</taxon>
        <taxon>Pseudomonadota</taxon>
        <taxon>Betaproteobacteria</taxon>
        <taxon>Burkholderiales</taxon>
        <taxon>Burkholderiaceae</taxon>
        <taxon>Paraburkholderia</taxon>
    </lineage>
</organism>
<dbReference type="OrthoDB" id="9785076at2"/>
<evidence type="ECO:0000313" key="2">
    <source>
        <dbReference type="EMBL" id="SEI86066.1"/>
    </source>
</evidence>
<proteinExistence type="predicted"/>
<dbReference type="GeneID" id="61305013"/>
<gene>
    <name evidence="1" type="ORF">C7400_102213</name>
    <name evidence="2" type="ORF">SAMN05216550_101206</name>
</gene>
<dbReference type="Proteomes" id="UP000183529">
    <property type="component" value="Unassembled WGS sequence"/>
</dbReference>
<accession>A0A1A5X8H3</accession>
<dbReference type="AlphaFoldDB" id="A0A1A5X8H3"/>
<evidence type="ECO:0000313" key="4">
    <source>
        <dbReference type="Proteomes" id="UP000247515"/>
    </source>
</evidence>
<sequence length="182" mass="19812">MTIHRVYVRGHGGLDKGPLPPAADAPIDIVTVGEFGCTMSGQVADAYIYGHVTRAGIANDIESARIIYWTFEQSDAYDGSGDLDLPKPPLNVTPEESATHNLVLQGDGGLGECGVCYWSAASSELRWLVELGDGDEITLAQILDLLRNLPLAPDDAIELYWTACMSAKYWRGSRKRVSFKPQ</sequence>
<comment type="caution">
    <text evidence="2">The sequence shown here is derived from an EMBL/GenBank/DDBJ whole genome shotgun (WGS) entry which is preliminary data.</text>
</comment>
<keyword evidence="4" id="KW-1185">Reference proteome</keyword>
<dbReference type="EMBL" id="QJJV01000002">
    <property type="protein sequence ID" value="PXX19788.1"/>
    <property type="molecule type" value="Genomic_DNA"/>
</dbReference>
<reference evidence="2 3" key="1">
    <citation type="submission" date="2016-10" db="EMBL/GenBank/DDBJ databases">
        <authorList>
            <person name="Varghese N."/>
            <person name="Submissions S."/>
        </authorList>
    </citation>
    <scope>NUCLEOTIDE SEQUENCE [LARGE SCALE GENOMIC DNA]</scope>
    <source>
        <strain evidence="2 3">LMG 22274</strain>
    </source>
</reference>
<dbReference type="EMBL" id="FNZM01000001">
    <property type="protein sequence ID" value="SEI86066.1"/>
    <property type="molecule type" value="Genomic_DNA"/>
</dbReference>
<dbReference type="RefSeq" id="WP_065061674.1">
    <property type="nucleotide sequence ID" value="NZ_CADFGN010000005.1"/>
</dbReference>
<dbReference type="Proteomes" id="UP000247515">
    <property type="component" value="Unassembled WGS sequence"/>
</dbReference>
<reference evidence="1 4" key="2">
    <citation type="submission" date="2018-05" db="EMBL/GenBank/DDBJ databases">
        <title>Genomic Encyclopedia of Type Strains, Phase IV (KMG-V): Genome sequencing to study the core and pangenomes of soil and plant-associated prokaryotes.</title>
        <authorList>
            <person name="Whitman W."/>
        </authorList>
    </citation>
    <scope>NUCLEOTIDE SEQUENCE [LARGE SCALE GENOMIC DNA]</scope>
    <source>
        <strain evidence="1 4">SIr-6563</strain>
    </source>
</reference>